<name>A0A8J2MLE9_9BILA</name>
<dbReference type="AlphaFoldDB" id="A0A8J2MLE9"/>
<protein>
    <submittedName>
        <fullName evidence="1">Uncharacterized protein</fullName>
    </submittedName>
</protein>
<evidence type="ECO:0000313" key="1">
    <source>
        <dbReference type="EMBL" id="CAG9532591.1"/>
    </source>
</evidence>
<gene>
    <name evidence="1" type="ORF">CJOHNSTONI_LOCUS2890</name>
</gene>
<dbReference type="Proteomes" id="UP000746747">
    <property type="component" value="Unassembled WGS sequence"/>
</dbReference>
<keyword evidence="2" id="KW-1185">Reference proteome</keyword>
<reference evidence="1" key="1">
    <citation type="submission" date="2021-09" db="EMBL/GenBank/DDBJ databases">
        <authorList>
            <consortium name="Pathogen Informatics"/>
        </authorList>
    </citation>
    <scope>NUCLEOTIDE SEQUENCE</scope>
</reference>
<proteinExistence type="predicted"/>
<dbReference type="OrthoDB" id="10495204at2759"/>
<dbReference type="EMBL" id="CAKAEH010001028">
    <property type="protein sequence ID" value="CAG9532591.1"/>
    <property type="molecule type" value="Genomic_DNA"/>
</dbReference>
<evidence type="ECO:0000313" key="2">
    <source>
        <dbReference type="Proteomes" id="UP000746747"/>
    </source>
</evidence>
<accession>A0A8J2MLE9</accession>
<sequence length="99" mass="11485">MVRNLRMTNLTTQLATISMHAETAKPVKLDDKLMLSLRMYKSYPSSGILPIHSSDFIRNIVNNYNGPIILEFVKISSYLRTKPEFRHDFVLKTCGMHRQ</sequence>
<comment type="caution">
    <text evidence="1">The sequence shown here is derived from an EMBL/GenBank/DDBJ whole genome shotgun (WGS) entry which is preliminary data.</text>
</comment>
<organism evidence="1 2">
    <name type="scientific">Cercopithifilaria johnstoni</name>
    <dbReference type="NCBI Taxonomy" id="2874296"/>
    <lineage>
        <taxon>Eukaryota</taxon>
        <taxon>Metazoa</taxon>
        <taxon>Ecdysozoa</taxon>
        <taxon>Nematoda</taxon>
        <taxon>Chromadorea</taxon>
        <taxon>Rhabditida</taxon>
        <taxon>Spirurina</taxon>
        <taxon>Spiruromorpha</taxon>
        <taxon>Filarioidea</taxon>
        <taxon>Onchocercidae</taxon>
        <taxon>Cercopithifilaria</taxon>
    </lineage>
</organism>